<dbReference type="PANTHER" id="PTHR24276">
    <property type="entry name" value="POLYSERASE-RELATED"/>
    <property type="match status" value="1"/>
</dbReference>
<dbReference type="PRINTS" id="PR00722">
    <property type="entry name" value="CHYMOTRYPSIN"/>
</dbReference>
<dbReference type="PROSITE" id="PS00135">
    <property type="entry name" value="TRYPSIN_SER"/>
    <property type="match status" value="1"/>
</dbReference>
<dbReference type="SMART" id="SM00020">
    <property type="entry name" value="Tryp_SPc"/>
    <property type="match status" value="1"/>
</dbReference>
<proteinExistence type="inferred from homology"/>
<feature type="chain" id="PRO_5029878249" description="Peptidase S1 domain-containing protein" evidence="8">
    <location>
        <begin position="19"/>
        <end position="229"/>
    </location>
</feature>
<dbReference type="PROSITE" id="PS00134">
    <property type="entry name" value="TRYPSIN_HIS"/>
    <property type="match status" value="1"/>
</dbReference>
<sequence>MKWLVGAILFCFALTAHAAPRIVGGSDAPDGKYPYQVSLRAPSSHLCGGSILNKRWILTAAHCALNRKHDSLTVVVGTNLLNGGKGQSYKSEYIAWHKDFGMLGLSHDKVQPISLPLEDFTKVDYPVVLTGWGTTRLGGNVPNKLQEIALKVISQTKCKSELNFPISESHTLTKSGEGACHGDSGGPLVADGIQIGIVSFGRPCAVGKPDVFTRVFTFLGWIEEQMAKF</sequence>
<evidence type="ECO:0000256" key="7">
    <source>
        <dbReference type="RuleBase" id="RU363034"/>
    </source>
</evidence>
<dbReference type="FunFam" id="2.40.10.10:FF:000036">
    <property type="entry name" value="Trypsin beta"/>
    <property type="match status" value="1"/>
</dbReference>
<dbReference type="PANTHER" id="PTHR24276:SF98">
    <property type="entry name" value="FI18310P1-RELATED"/>
    <property type="match status" value="1"/>
</dbReference>
<dbReference type="GO" id="GO:0005576">
    <property type="term" value="C:extracellular region"/>
    <property type="evidence" value="ECO:0007669"/>
    <property type="project" value="UniProtKB-SubCell"/>
</dbReference>
<dbReference type="Pfam" id="PF00089">
    <property type="entry name" value="Trypsin"/>
    <property type="match status" value="1"/>
</dbReference>
<organism evidence="10 11">
    <name type="scientific">Nasonia vitripennis</name>
    <name type="common">Parasitic wasp</name>
    <dbReference type="NCBI Taxonomy" id="7425"/>
    <lineage>
        <taxon>Eukaryota</taxon>
        <taxon>Metazoa</taxon>
        <taxon>Ecdysozoa</taxon>
        <taxon>Arthropoda</taxon>
        <taxon>Hexapoda</taxon>
        <taxon>Insecta</taxon>
        <taxon>Pterygota</taxon>
        <taxon>Neoptera</taxon>
        <taxon>Endopterygota</taxon>
        <taxon>Hymenoptera</taxon>
        <taxon>Apocrita</taxon>
        <taxon>Proctotrupomorpha</taxon>
        <taxon>Chalcidoidea</taxon>
        <taxon>Pteromalidae</taxon>
        <taxon>Pteromalinae</taxon>
        <taxon>Nasonia</taxon>
    </lineage>
</organism>
<dbReference type="Gene3D" id="2.40.10.10">
    <property type="entry name" value="Trypsin-like serine proteases"/>
    <property type="match status" value="2"/>
</dbReference>
<dbReference type="KEGG" id="nvi:107980957"/>
<reference evidence="10" key="1">
    <citation type="submission" date="2021-01" db="UniProtKB">
        <authorList>
            <consortium name="EnsemblMetazoa"/>
        </authorList>
    </citation>
    <scope>IDENTIFICATION</scope>
</reference>
<accession>A0A7M7Q8N3</accession>
<dbReference type="RefSeq" id="XP_031783595.1">
    <property type="nucleotide sequence ID" value="XM_031927735.2"/>
</dbReference>
<comment type="similarity">
    <text evidence="2">Belongs to the peptidase S1 family.</text>
</comment>
<dbReference type="PROSITE" id="PS50240">
    <property type="entry name" value="TRYPSIN_DOM"/>
    <property type="match status" value="1"/>
</dbReference>
<evidence type="ECO:0000256" key="3">
    <source>
        <dbReference type="ARBA" id="ARBA00022670"/>
    </source>
</evidence>
<keyword evidence="6" id="KW-1015">Disulfide bond</keyword>
<dbReference type="InParanoid" id="A0A7M7Q8N3"/>
<dbReference type="AlphaFoldDB" id="A0A7M7Q8N3"/>
<dbReference type="CDD" id="cd00190">
    <property type="entry name" value="Tryp_SPc"/>
    <property type="match status" value="1"/>
</dbReference>
<dbReference type="Proteomes" id="UP000002358">
    <property type="component" value="Chromosome 3"/>
</dbReference>
<keyword evidence="8" id="KW-0732">Signal</keyword>
<evidence type="ECO:0000313" key="11">
    <source>
        <dbReference type="Proteomes" id="UP000002358"/>
    </source>
</evidence>
<evidence type="ECO:0000256" key="2">
    <source>
        <dbReference type="ARBA" id="ARBA00007664"/>
    </source>
</evidence>
<dbReference type="SUPFAM" id="SSF50494">
    <property type="entry name" value="Trypsin-like serine proteases"/>
    <property type="match status" value="1"/>
</dbReference>
<evidence type="ECO:0000256" key="6">
    <source>
        <dbReference type="ARBA" id="ARBA00023157"/>
    </source>
</evidence>
<dbReference type="InterPro" id="IPR001314">
    <property type="entry name" value="Peptidase_S1A"/>
</dbReference>
<keyword evidence="11" id="KW-1185">Reference proteome</keyword>
<dbReference type="InterPro" id="IPR001254">
    <property type="entry name" value="Trypsin_dom"/>
</dbReference>
<dbReference type="InterPro" id="IPR043504">
    <property type="entry name" value="Peptidase_S1_PA_chymotrypsin"/>
</dbReference>
<dbReference type="FunCoup" id="A0A7M7Q8N3">
    <property type="interactions" value="17"/>
</dbReference>
<dbReference type="InterPro" id="IPR009003">
    <property type="entry name" value="Peptidase_S1_PA"/>
</dbReference>
<feature type="signal peptide" evidence="8">
    <location>
        <begin position="1"/>
        <end position="18"/>
    </location>
</feature>
<keyword evidence="4 7" id="KW-0378">Hydrolase</keyword>
<dbReference type="OrthoDB" id="8440449at2759"/>
<evidence type="ECO:0000256" key="8">
    <source>
        <dbReference type="SAM" id="SignalP"/>
    </source>
</evidence>
<dbReference type="InterPro" id="IPR033116">
    <property type="entry name" value="TRYPSIN_SER"/>
</dbReference>
<dbReference type="GO" id="GO:0004252">
    <property type="term" value="F:serine-type endopeptidase activity"/>
    <property type="evidence" value="ECO:0007669"/>
    <property type="project" value="InterPro"/>
</dbReference>
<dbReference type="GeneID" id="107980957"/>
<keyword evidence="3 7" id="KW-0645">Protease</keyword>
<evidence type="ECO:0000259" key="9">
    <source>
        <dbReference type="PROSITE" id="PS50240"/>
    </source>
</evidence>
<evidence type="ECO:0000313" key="10">
    <source>
        <dbReference type="EnsemblMetazoa" id="XP_031783595"/>
    </source>
</evidence>
<dbReference type="GO" id="GO:0006508">
    <property type="term" value="P:proteolysis"/>
    <property type="evidence" value="ECO:0007669"/>
    <property type="project" value="UniProtKB-KW"/>
</dbReference>
<dbReference type="EnsemblMetazoa" id="XM_031927735">
    <property type="protein sequence ID" value="XP_031783595"/>
    <property type="gene ID" value="LOC107980957"/>
</dbReference>
<name>A0A7M7Q8N3_NASVI</name>
<comment type="subcellular location">
    <subcellularLocation>
        <location evidence="1">Secreted</location>
        <location evidence="1">Extracellular space</location>
    </subcellularLocation>
</comment>
<keyword evidence="5 7" id="KW-0720">Serine protease</keyword>
<protein>
    <recommendedName>
        <fullName evidence="9">Peptidase S1 domain-containing protein</fullName>
    </recommendedName>
</protein>
<feature type="domain" description="Peptidase S1" evidence="9">
    <location>
        <begin position="22"/>
        <end position="227"/>
    </location>
</feature>
<evidence type="ECO:0000256" key="5">
    <source>
        <dbReference type="ARBA" id="ARBA00022825"/>
    </source>
</evidence>
<dbReference type="InterPro" id="IPR018114">
    <property type="entry name" value="TRYPSIN_HIS"/>
</dbReference>
<dbReference type="InterPro" id="IPR050430">
    <property type="entry name" value="Peptidase_S1"/>
</dbReference>
<evidence type="ECO:0000256" key="1">
    <source>
        <dbReference type="ARBA" id="ARBA00004239"/>
    </source>
</evidence>
<evidence type="ECO:0000256" key="4">
    <source>
        <dbReference type="ARBA" id="ARBA00022801"/>
    </source>
</evidence>
<dbReference type="SMR" id="A0A7M7Q8N3"/>